<evidence type="ECO:0000256" key="1">
    <source>
        <dbReference type="SAM" id="MobiDB-lite"/>
    </source>
</evidence>
<dbReference type="RefSeq" id="XP_047775769.1">
    <property type="nucleotide sequence ID" value="XM_047926724.1"/>
</dbReference>
<name>A0ABQ8K728_9APHY</name>
<dbReference type="GeneID" id="72007456"/>
<gene>
    <name evidence="2" type="ORF">C8Q71DRAFT_850153</name>
</gene>
<accession>A0ABQ8K728</accession>
<evidence type="ECO:0000313" key="2">
    <source>
        <dbReference type="EMBL" id="KAH9833003.1"/>
    </source>
</evidence>
<reference evidence="2 3" key="1">
    <citation type="journal article" date="2021" name="Environ. Microbiol.">
        <title>Gene family expansions and transcriptome signatures uncover fungal adaptations to wood decay.</title>
        <authorList>
            <person name="Hage H."/>
            <person name="Miyauchi S."/>
            <person name="Viragh M."/>
            <person name="Drula E."/>
            <person name="Min B."/>
            <person name="Chaduli D."/>
            <person name="Navarro D."/>
            <person name="Favel A."/>
            <person name="Norest M."/>
            <person name="Lesage-Meessen L."/>
            <person name="Balint B."/>
            <person name="Merenyi Z."/>
            <person name="de Eugenio L."/>
            <person name="Morin E."/>
            <person name="Martinez A.T."/>
            <person name="Baldrian P."/>
            <person name="Stursova M."/>
            <person name="Martinez M.J."/>
            <person name="Novotny C."/>
            <person name="Magnuson J.K."/>
            <person name="Spatafora J.W."/>
            <person name="Maurice S."/>
            <person name="Pangilinan J."/>
            <person name="Andreopoulos W."/>
            <person name="LaButti K."/>
            <person name="Hundley H."/>
            <person name="Na H."/>
            <person name="Kuo A."/>
            <person name="Barry K."/>
            <person name="Lipzen A."/>
            <person name="Henrissat B."/>
            <person name="Riley R."/>
            <person name="Ahrendt S."/>
            <person name="Nagy L.G."/>
            <person name="Grigoriev I.V."/>
            <person name="Martin F."/>
            <person name="Rosso M.N."/>
        </authorList>
    </citation>
    <scope>NUCLEOTIDE SEQUENCE [LARGE SCALE GENOMIC DNA]</scope>
    <source>
        <strain evidence="2 3">CIRM-BRFM 1785</strain>
    </source>
</reference>
<dbReference type="EMBL" id="JADCUA010000020">
    <property type="protein sequence ID" value="KAH9833003.1"/>
    <property type="molecule type" value="Genomic_DNA"/>
</dbReference>
<dbReference type="Proteomes" id="UP000814176">
    <property type="component" value="Unassembled WGS sequence"/>
</dbReference>
<evidence type="ECO:0000313" key="3">
    <source>
        <dbReference type="Proteomes" id="UP000814176"/>
    </source>
</evidence>
<comment type="caution">
    <text evidence="2">The sequence shown here is derived from an EMBL/GenBank/DDBJ whole genome shotgun (WGS) entry which is preliminary data.</text>
</comment>
<keyword evidence="3" id="KW-1185">Reference proteome</keyword>
<feature type="compositionally biased region" description="Low complexity" evidence="1">
    <location>
        <begin position="41"/>
        <end position="54"/>
    </location>
</feature>
<proteinExistence type="predicted"/>
<sequence length="123" mass="13879">MIFHCISRCFLYESNTGRQPSTRTRRCEPRVRTLPKRGRFGSTYSSSHGQSSRRGGTHGVACCHYALQTSEVTRARTLRGRTGRFFQDCGMEDPAATATILPGCRDQAIWYTWSQAIVQNASR</sequence>
<organism evidence="2 3">
    <name type="scientific">Rhodofomes roseus</name>
    <dbReference type="NCBI Taxonomy" id="34475"/>
    <lineage>
        <taxon>Eukaryota</taxon>
        <taxon>Fungi</taxon>
        <taxon>Dikarya</taxon>
        <taxon>Basidiomycota</taxon>
        <taxon>Agaricomycotina</taxon>
        <taxon>Agaricomycetes</taxon>
        <taxon>Polyporales</taxon>
        <taxon>Rhodofomes</taxon>
    </lineage>
</organism>
<protein>
    <submittedName>
        <fullName evidence="2">Uncharacterized protein</fullName>
    </submittedName>
</protein>
<feature type="region of interest" description="Disordered" evidence="1">
    <location>
        <begin position="36"/>
        <end position="56"/>
    </location>
</feature>